<evidence type="ECO:0000313" key="2">
    <source>
        <dbReference type="Proteomes" id="UP000789525"/>
    </source>
</evidence>
<dbReference type="Proteomes" id="UP000789525">
    <property type="component" value="Unassembled WGS sequence"/>
</dbReference>
<gene>
    <name evidence="1" type="ORF">ACOLOM_LOCUS13823</name>
</gene>
<name>A0ACA9R0D6_9GLOM</name>
<protein>
    <submittedName>
        <fullName evidence="1">11919_t:CDS:1</fullName>
    </submittedName>
</protein>
<organism evidence="1 2">
    <name type="scientific">Acaulospora colombiana</name>
    <dbReference type="NCBI Taxonomy" id="27376"/>
    <lineage>
        <taxon>Eukaryota</taxon>
        <taxon>Fungi</taxon>
        <taxon>Fungi incertae sedis</taxon>
        <taxon>Mucoromycota</taxon>
        <taxon>Glomeromycotina</taxon>
        <taxon>Glomeromycetes</taxon>
        <taxon>Diversisporales</taxon>
        <taxon>Acaulosporaceae</taxon>
        <taxon>Acaulospora</taxon>
    </lineage>
</organism>
<sequence>DIMRGYPQMAKDFPNATACILIRNTSATDPDDHFPYNTKDFKDVPTNKYMFFRTPDDIRHLNFANGDCVNSSVPQNVTFDYQGLPFDSDNILSGSALSSLKLSPMT</sequence>
<keyword evidence="2" id="KW-1185">Reference proteome</keyword>
<dbReference type="EMBL" id="CAJVPT010065135">
    <property type="protein sequence ID" value="CAG8771435.1"/>
    <property type="molecule type" value="Genomic_DNA"/>
</dbReference>
<feature type="non-terminal residue" evidence="1">
    <location>
        <position position="1"/>
    </location>
</feature>
<feature type="non-terminal residue" evidence="1">
    <location>
        <position position="106"/>
    </location>
</feature>
<reference evidence="1" key="1">
    <citation type="submission" date="2021-06" db="EMBL/GenBank/DDBJ databases">
        <authorList>
            <person name="Kallberg Y."/>
            <person name="Tangrot J."/>
            <person name="Rosling A."/>
        </authorList>
    </citation>
    <scope>NUCLEOTIDE SEQUENCE</scope>
    <source>
        <strain evidence="1">CL356</strain>
    </source>
</reference>
<accession>A0ACA9R0D6</accession>
<proteinExistence type="predicted"/>
<comment type="caution">
    <text evidence="1">The sequence shown here is derived from an EMBL/GenBank/DDBJ whole genome shotgun (WGS) entry which is preliminary data.</text>
</comment>
<evidence type="ECO:0000313" key="1">
    <source>
        <dbReference type="EMBL" id="CAG8771435.1"/>
    </source>
</evidence>